<dbReference type="InterPro" id="IPR036155">
    <property type="entry name" value="Crypto/Photolyase_N_sf"/>
</dbReference>
<dbReference type="PROSITE" id="PS51645">
    <property type="entry name" value="PHR_CRY_ALPHA_BETA"/>
    <property type="match status" value="1"/>
</dbReference>
<dbReference type="Proteomes" id="UP000281084">
    <property type="component" value="Unassembled WGS sequence"/>
</dbReference>
<reference evidence="2 3" key="1">
    <citation type="submission" date="2018-09" db="EMBL/GenBank/DDBJ databases">
        <title>The draft genome of Acinetobacter spp. strains.</title>
        <authorList>
            <person name="Qin J."/>
            <person name="Feng Y."/>
            <person name="Zong Z."/>
        </authorList>
    </citation>
    <scope>NUCLEOTIDE SEQUENCE [LARGE SCALE GENOMIC DNA]</scope>
    <source>
        <strain evidence="2 3">WCHAc060002</strain>
    </source>
</reference>
<dbReference type="InterPro" id="IPR006050">
    <property type="entry name" value="DNA_photolyase_N"/>
</dbReference>
<dbReference type="InterPro" id="IPR014729">
    <property type="entry name" value="Rossmann-like_a/b/a_fold"/>
</dbReference>
<evidence type="ECO:0000313" key="3">
    <source>
        <dbReference type="Proteomes" id="UP000281084"/>
    </source>
</evidence>
<dbReference type="SUPFAM" id="SSF52425">
    <property type="entry name" value="Cryptochrome/photolyase, N-terminal domain"/>
    <property type="match status" value="1"/>
</dbReference>
<comment type="caution">
    <text evidence="2">The sequence shown here is derived from an EMBL/GenBank/DDBJ whole genome shotgun (WGS) entry which is preliminary data.</text>
</comment>
<organism evidence="2 3">
    <name type="scientific">Acinetobacter cumulans</name>
    <dbReference type="NCBI Taxonomy" id="2136182"/>
    <lineage>
        <taxon>Bacteria</taxon>
        <taxon>Pseudomonadati</taxon>
        <taxon>Pseudomonadota</taxon>
        <taxon>Gammaproteobacteria</taxon>
        <taxon>Moraxellales</taxon>
        <taxon>Moraxellaceae</taxon>
        <taxon>Acinetobacter</taxon>
    </lineage>
</organism>
<proteinExistence type="predicted"/>
<feature type="non-terminal residue" evidence="2">
    <location>
        <position position="22"/>
    </location>
</feature>
<protein>
    <recommendedName>
        <fullName evidence="1">Photolyase/cryptochrome alpha/beta domain-containing protein</fullName>
    </recommendedName>
</protein>
<evidence type="ECO:0000259" key="1">
    <source>
        <dbReference type="PROSITE" id="PS51645"/>
    </source>
</evidence>
<accession>A0A3A8FNU4</accession>
<dbReference type="Gene3D" id="3.40.50.620">
    <property type="entry name" value="HUPs"/>
    <property type="match status" value="1"/>
</dbReference>
<dbReference type="AlphaFoldDB" id="A0A3A8FNU4"/>
<sequence length="22" mass="2755">MMQLVWFRNDLRIQDHSALYFA</sequence>
<feature type="domain" description="Photolyase/cryptochrome alpha/beta" evidence="1">
    <location>
        <begin position="1"/>
        <end position="22"/>
    </location>
</feature>
<dbReference type="EMBL" id="RAXZ01000044">
    <property type="protein sequence ID" value="RKG47919.1"/>
    <property type="molecule type" value="Genomic_DNA"/>
</dbReference>
<evidence type="ECO:0000313" key="2">
    <source>
        <dbReference type="EMBL" id="RKG47919.1"/>
    </source>
</evidence>
<gene>
    <name evidence="2" type="ORF">D7V64_16040</name>
</gene>
<name>A0A3A8FNU4_9GAMM</name>